<feature type="transmembrane region" description="Helical" evidence="5">
    <location>
        <begin position="48"/>
        <end position="72"/>
    </location>
</feature>
<dbReference type="GO" id="GO:0022857">
    <property type="term" value="F:transmembrane transporter activity"/>
    <property type="evidence" value="ECO:0007669"/>
    <property type="project" value="InterPro"/>
</dbReference>
<evidence type="ECO:0000313" key="6">
    <source>
        <dbReference type="Proteomes" id="UP000095283"/>
    </source>
</evidence>
<evidence type="ECO:0000256" key="4">
    <source>
        <dbReference type="ARBA" id="ARBA00023136"/>
    </source>
</evidence>
<evidence type="ECO:0000256" key="1">
    <source>
        <dbReference type="ARBA" id="ARBA00004370"/>
    </source>
</evidence>
<keyword evidence="3 5" id="KW-1133">Transmembrane helix</keyword>
<evidence type="ECO:0000256" key="2">
    <source>
        <dbReference type="ARBA" id="ARBA00022692"/>
    </source>
</evidence>
<dbReference type="Gene3D" id="1.20.1250.20">
    <property type="entry name" value="MFS general substrate transporter like domains"/>
    <property type="match status" value="1"/>
</dbReference>
<comment type="subcellular location">
    <subcellularLocation>
        <location evidence="1">Membrane</location>
    </subcellularLocation>
</comment>
<dbReference type="InterPro" id="IPR005828">
    <property type="entry name" value="MFS_sugar_transport-like"/>
</dbReference>
<dbReference type="SUPFAM" id="SSF103473">
    <property type="entry name" value="MFS general substrate transporter"/>
    <property type="match status" value="1"/>
</dbReference>
<evidence type="ECO:0000256" key="3">
    <source>
        <dbReference type="ARBA" id="ARBA00022989"/>
    </source>
</evidence>
<dbReference type="Pfam" id="PF00083">
    <property type="entry name" value="Sugar_tr"/>
    <property type="match status" value="1"/>
</dbReference>
<evidence type="ECO:0000313" key="7">
    <source>
        <dbReference type="WBParaSite" id="Hba_18071"/>
    </source>
</evidence>
<sequence>MFSAGIGPTAWFLGAELAPAGVRARLQSLSVAAQYISCFLSPIVYYPLNSLVGPLSFLVFIVPLSLSAVYFYQTTKWKNRFEVRRTSVS</sequence>
<dbReference type="Proteomes" id="UP000095283">
    <property type="component" value="Unplaced"/>
</dbReference>
<dbReference type="GO" id="GO:0016020">
    <property type="term" value="C:membrane"/>
    <property type="evidence" value="ECO:0007669"/>
    <property type="project" value="UniProtKB-SubCell"/>
</dbReference>
<dbReference type="WBParaSite" id="Hba_18071">
    <property type="protein sequence ID" value="Hba_18071"/>
    <property type="gene ID" value="Hba_18071"/>
</dbReference>
<dbReference type="InterPro" id="IPR036259">
    <property type="entry name" value="MFS_trans_sf"/>
</dbReference>
<accession>A0A1I7XJY3</accession>
<name>A0A1I7XJY3_HETBA</name>
<keyword evidence="6" id="KW-1185">Reference proteome</keyword>
<keyword evidence="2 5" id="KW-0812">Transmembrane</keyword>
<organism evidence="6 7">
    <name type="scientific">Heterorhabditis bacteriophora</name>
    <name type="common">Entomopathogenic nematode worm</name>
    <dbReference type="NCBI Taxonomy" id="37862"/>
    <lineage>
        <taxon>Eukaryota</taxon>
        <taxon>Metazoa</taxon>
        <taxon>Ecdysozoa</taxon>
        <taxon>Nematoda</taxon>
        <taxon>Chromadorea</taxon>
        <taxon>Rhabditida</taxon>
        <taxon>Rhabditina</taxon>
        <taxon>Rhabditomorpha</taxon>
        <taxon>Strongyloidea</taxon>
        <taxon>Heterorhabditidae</taxon>
        <taxon>Heterorhabditis</taxon>
    </lineage>
</organism>
<protein>
    <submittedName>
        <fullName evidence="7">MFS domain-containing protein</fullName>
    </submittedName>
</protein>
<keyword evidence="4 5" id="KW-0472">Membrane</keyword>
<evidence type="ECO:0000256" key="5">
    <source>
        <dbReference type="SAM" id="Phobius"/>
    </source>
</evidence>
<dbReference type="AlphaFoldDB" id="A0A1I7XJY3"/>
<proteinExistence type="predicted"/>
<reference evidence="7" key="1">
    <citation type="submission" date="2016-11" db="UniProtKB">
        <authorList>
            <consortium name="WormBaseParasite"/>
        </authorList>
    </citation>
    <scope>IDENTIFICATION</scope>
</reference>